<protein>
    <submittedName>
        <fullName evidence="2">C39 family peptidase</fullName>
    </submittedName>
</protein>
<dbReference type="AlphaFoldDB" id="A0A923LF17"/>
<comment type="caution">
    <text evidence="2">The sequence shown here is derived from an EMBL/GenBank/DDBJ whole genome shotgun (WGS) entry which is preliminary data.</text>
</comment>
<evidence type="ECO:0000313" key="3">
    <source>
        <dbReference type="Proteomes" id="UP000652477"/>
    </source>
</evidence>
<dbReference type="InterPro" id="IPR039564">
    <property type="entry name" value="Peptidase_C39-like"/>
</dbReference>
<feature type="domain" description="Peptidase C39-like" evidence="1">
    <location>
        <begin position="58"/>
        <end position="191"/>
    </location>
</feature>
<dbReference type="Gene3D" id="3.90.70.10">
    <property type="entry name" value="Cysteine proteinases"/>
    <property type="match status" value="1"/>
</dbReference>
<evidence type="ECO:0000313" key="2">
    <source>
        <dbReference type="EMBL" id="MBC5687416.1"/>
    </source>
</evidence>
<name>A0A923LF17_9FIRM</name>
<dbReference type="EMBL" id="JACOPF010000001">
    <property type="protein sequence ID" value="MBC5687416.1"/>
    <property type="molecule type" value="Genomic_DNA"/>
</dbReference>
<gene>
    <name evidence="2" type="ORF">H8S37_00505</name>
</gene>
<keyword evidence="3" id="KW-1185">Reference proteome</keyword>
<dbReference type="Proteomes" id="UP000652477">
    <property type="component" value="Unassembled WGS sequence"/>
</dbReference>
<reference evidence="2" key="1">
    <citation type="submission" date="2020-08" db="EMBL/GenBank/DDBJ databases">
        <title>Genome public.</title>
        <authorList>
            <person name="Liu C."/>
            <person name="Sun Q."/>
        </authorList>
    </citation>
    <scope>NUCLEOTIDE SEQUENCE</scope>
    <source>
        <strain evidence="2">NSJ-55</strain>
    </source>
</reference>
<proteinExistence type="predicted"/>
<dbReference type="Pfam" id="PF13529">
    <property type="entry name" value="Peptidase_C39_2"/>
    <property type="match status" value="1"/>
</dbReference>
<sequence length="218" mass="24022">MAKSDERIQEILKHTEQYPEELLDMLAGNEETADFVLHYPEKKDTEPAEDVGEITKGEIPLLLQWDERWGYTGYGDTVLAVSGCGPTALAMVAAGLTGNSSITPCEVAQYAQNNGYYAGESGTSWQLMTEGGYAFGVAGEEIGADEETIFTELENGHPIICSMRPGDFTTTGHFIVLTGIEDGKIKVNDSNSEKRSSKLWEYDEIKYQIQNLWAFTAV</sequence>
<organism evidence="2 3">
    <name type="scientific">Mediterraneibacter hominis</name>
    <dbReference type="NCBI Taxonomy" id="2763054"/>
    <lineage>
        <taxon>Bacteria</taxon>
        <taxon>Bacillati</taxon>
        <taxon>Bacillota</taxon>
        <taxon>Clostridia</taxon>
        <taxon>Lachnospirales</taxon>
        <taxon>Lachnospiraceae</taxon>
        <taxon>Mediterraneibacter</taxon>
    </lineage>
</organism>
<accession>A0A923LF17</accession>
<evidence type="ECO:0000259" key="1">
    <source>
        <dbReference type="Pfam" id="PF13529"/>
    </source>
</evidence>